<evidence type="ECO:0000313" key="2">
    <source>
        <dbReference type="Proteomes" id="UP001165960"/>
    </source>
</evidence>
<organism evidence="1 2">
    <name type="scientific">Entomophthora muscae</name>
    <dbReference type="NCBI Taxonomy" id="34485"/>
    <lineage>
        <taxon>Eukaryota</taxon>
        <taxon>Fungi</taxon>
        <taxon>Fungi incertae sedis</taxon>
        <taxon>Zoopagomycota</taxon>
        <taxon>Entomophthoromycotina</taxon>
        <taxon>Entomophthoromycetes</taxon>
        <taxon>Entomophthorales</taxon>
        <taxon>Entomophthoraceae</taxon>
        <taxon>Entomophthora</taxon>
    </lineage>
</organism>
<comment type="caution">
    <text evidence="1">The sequence shown here is derived from an EMBL/GenBank/DDBJ whole genome shotgun (WGS) entry which is preliminary data.</text>
</comment>
<keyword evidence="2" id="KW-1185">Reference proteome</keyword>
<gene>
    <name evidence="1" type="ORF">DSO57_1004143</name>
</gene>
<evidence type="ECO:0000313" key="1">
    <source>
        <dbReference type="EMBL" id="KAJ9086418.1"/>
    </source>
</evidence>
<reference evidence="1" key="1">
    <citation type="submission" date="2022-04" db="EMBL/GenBank/DDBJ databases">
        <title>Genome of the entomopathogenic fungus Entomophthora muscae.</title>
        <authorList>
            <person name="Elya C."/>
            <person name="Lovett B.R."/>
            <person name="Lee E."/>
            <person name="Macias A.M."/>
            <person name="Hajek A.E."/>
            <person name="De Bivort B.L."/>
            <person name="Kasson M.T."/>
            <person name="De Fine Licht H.H."/>
            <person name="Stajich J.E."/>
        </authorList>
    </citation>
    <scope>NUCLEOTIDE SEQUENCE</scope>
    <source>
        <strain evidence="1">Berkeley</strain>
    </source>
</reference>
<dbReference type="EMBL" id="QTSX02000720">
    <property type="protein sequence ID" value="KAJ9086418.1"/>
    <property type="molecule type" value="Genomic_DNA"/>
</dbReference>
<name>A0ACC2UHU4_9FUNG</name>
<sequence length="643" mass="71899">MENQSSSLEHLEIPESSLYPKPGNPDLKVFRHFRKKSEVWVQVPAVKELLAIEVTLKKTAKRTPKLKQEATDTATPDQAVKRKRGRPRKVPILPIESKLPTRLPSTELGAVQEAGEEEAIRIVEPPVLKIDENGEAKLSSDGSLLDGREYALRKFHLPSRPGQYFFLVPPLYRHLGLTDRRYIARLFPMLSILEVTSRDQDELLKTGVLRPSRKHHRAAVVSTREAFMVLGYLIVENGVPVKDDYYENPDDSFTREYMLKRASRESDASDDSISDEDIEVSQRSFQYGKVNPESPPNEEEVSCWMTQSAQSFNTQLAAFRRANAQVYDPHTNQHLYPCRSANPSKDICGVDDALLEYLSPDLRATILSLKQSKAKSTLPSRSSLYPLALKETQIQASIPIHSSRFGQHLNENDINFLTSAAKYTGPVSESGFNAMSPTFARPPPKPIHGIRAVSFKTGNSAPESRVDSNGKITCGFPRANGTGPCIVQVSHVGKRCHFHRGEASAAEEYTSEDFGEVGESNLCIFCNATLAPVAALELNGGVKLQSENGRRHRIPRSETITCAECHNTCHLWCIQITDARILDQMRSYDWTCNDCKKCTTCESPDNEETLLFCDGCDRAFHMACLNPPIHQIPEGGWKCTICK</sequence>
<proteinExistence type="predicted"/>
<dbReference type="Proteomes" id="UP001165960">
    <property type="component" value="Unassembled WGS sequence"/>
</dbReference>
<accession>A0ACC2UHU4</accession>
<protein>
    <submittedName>
        <fullName evidence="1">Uncharacterized protein</fullName>
    </submittedName>
</protein>